<gene>
    <name evidence="1" type="ORF">AGLY_005712</name>
</gene>
<comment type="caution">
    <text evidence="1">The sequence shown here is derived from an EMBL/GenBank/DDBJ whole genome shotgun (WGS) entry which is preliminary data.</text>
</comment>
<sequence>MKLKYQRAKLFFSFITLSIDSINVNLSNSDSHVTIFITINQIKIKGLLLSCEVLLQISVTSFNLLHAYDIELDLSGDKSNISPLDASVLTITLLFSDSFCLQPLIAVVSLINRHEQVNSIAKKNGYGSITFRPKCKKIVFDINTIALSLAIPVRLSYDYMSSNNILPGRPGVAKQFITNNFKVDHARIYLKRMKFMTKKSLTTLEVGNPPVAKCIRYDMGYFSYVLQKLLTRTAFLPRLKLNLIQYRLLVTDILIDSMISTIILGSSSAALLIPLDTGTSSILIAGASSEDKDKVSFEQPKK</sequence>
<proteinExistence type="predicted"/>
<reference evidence="1 2" key="1">
    <citation type="submission" date="2019-08" db="EMBL/GenBank/DDBJ databases">
        <title>The genome of the soybean aphid Biotype 1, its phylome, world population structure and adaptation to the North American continent.</title>
        <authorList>
            <person name="Giordano R."/>
            <person name="Donthu R.K."/>
            <person name="Hernandez A.G."/>
            <person name="Wright C.L."/>
            <person name="Zimin A.V."/>
        </authorList>
    </citation>
    <scope>NUCLEOTIDE SEQUENCE [LARGE SCALE GENOMIC DNA]</scope>
    <source>
        <tissue evidence="1">Whole aphids</tissue>
    </source>
</reference>
<dbReference type="Proteomes" id="UP000475862">
    <property type="component" value="Unassembled WGS sequence"/>
</dbReference>
<organism evidence="1 2">
    <name type="scientific">Aphis glycines</name>
    <name type="common">Soybean aphid</name>
    <dbReference type="NCBI Taxonomy" id="307491"/>
    <lineage>
        <taxon>Eukaryota</taxon>
        <taxon>Metazoa</taxon>
        <taxon>Ecdysozoa</taxon>
        <taxon>Arthropoda</taxon>
        <taxon>Hexapoda</taxon>
        <taxon>Insecta</taxon>
        <taxon>Pterygota</taxon>
        <taxon>Neoptera</taxon>
        <taxon>Paraneoptera</taxon>
        <taxon>Hemiptera</taxon>
        <taxon>Sternorrhyncha</taxon>
        <taxon>Aphidomorpha</taxon>
        <taxon>Aphidoidea</taxon>
        <taxon>Aphididae</taxon>
        <taxon>Aphidini</taxon>
        <taxon>Aphis</taxon>
        <taxon>Aphis</taxon>
    </lineage>
</organism>
<evidence type="ECO:0000313" key="2">
    <source>
        <dbReference type="Proteomes" id="UP000475862"/>
    </source>
</evidence>
<dbReference type="AlphaFoldDB" id="A0A6G0TVW7"/>
<keyword evidence="2" id="KW-1185">Reference proteome</keyword>
<evidence type="ECO:0000313" key="1">
    <source>
        <dbReference type="EMBL" id="KAE9538613.1"/>
    </source>
</evidence>
<dbReference type="EMBL" id="VYZN01000016">
    <property type="protein sequence ID" value="KAE9538613.1"/>
    <property type="molecule type" value="Genomic_DNA"/>
</dbReference>
<name>A0A6G0TVW7_APHGL</name>
<accession>A0A6G0TVW7</accession>
<protein>
    <submittedName>
        <fullName evidence="1">Uncharacterized protein</fullName>
    </submittedName>
</protein>